<dbReference type="InterPro" id="IPR057695">
    <property type="entry name" value="DUF7935"/>
</dbReference>
<accession>A0ABZ0IJB7</accession>
<keyword evidence="1" id="KW-1133">Transmembrane helix</keyword>
<name>A0ABZ0IJB7_9BACT</name>
<sequence length="173" mass="20087">MEPLVDLAKIIIPAGLVLYAMYLMVRSFLNKELEKRMLELKMKNTESILPIRLQAYERMCLFLERISPSNLLARLSTGNLTSKELQHVLLKEIRDEFNHNLSQQLYMSDDAWRSIKSAMESVIMIVNQAITEVNPESKSIELAKAVIQRAMQEERDPVEQALSFMKDEIRKVF</sequence>
<organism evidence="2 3">
    <name type="scientific">Imperialibacter roseus</name>
    <dbReference type="NCBI Taxonomy" id="1324217"/>
    <lineage>
        <taxon>Bacteria</taxon>
        <taxon>Pseudomonadati</taxon>
        <taxon>Bacteroidota</taxon>
        <taxon>Cytophagia</taxon>
        <taxon>Cytophagales</taxon>
        <taxon>Flammeovirgaceae</taxon>
        <taxon>Imperialibacter</taxon>
    </lineage>
</organism>
<proteinExistence type="predicted"/>
<evidence type="ECO:0000256" key="1">
    <source>
        <dbReference type="SAM" id="Phobius"/>
    </source>
</evidence>
<evidence type="ECO:0000313" key="3">
    <source>
        <dbReference type="Proteomes" id="UP001302349"/>
    </source>
</evidence>
<dbReference type="Proteomes" id="UP001302349">
    <property type="component" value="Chromosome"/>
</dbReference>
<gene>
    <name evidence="2" type="ORF">RT717_18710</name>
</gene>
<keyword evidence="1" id="KW-0812">Transmembrane</keyword>
<reference evidence="2 3" key="1">
    <citation type="journal article" date="2023" name="Microbiol. Resour. Announc.">
        <title>Complete Genome Sequence of Imperialibacter roseus strain P4T.</title>
        <authorList>
            <person name="Tizabi D.R."/>
            <person name="Bachvaroff T."/>
            <person name="Hill R.T."/>
        </authorList>
    </citation>
    <scope>NUCLEOTIDE SEQUENCE [LARGE SCALE GENOMIC DNA]</scope>
    <source>
        <strain evidence="2 3">P4T</strain>
    </source>
</reference>
<protein>
    <submittedName>
        <fullName evidence="2">Uncharacterized protein</fullName>
    </submittedName>
</protein>
<dbReference type="RefSeq" id="WP_151998023.1">
    <property type="nucleotide sequence ID" value="NZ_CP136051.1"/>
</dbReference>
<feature type="transmembrane region" description="Helical" evidence="1">
    <location>
        <begin position="6"/>
        <end position="29"/>
    </location>
</feature>
<evidence type="ECO:0000313" key="2">
    <source>
        <dbReference type="EMBL" id="WOK05117.1"/>
    </source>
</evidence>
<dbReference type="EMBL" id="CP136051">
    <property type="protein sequence ID" value="WOK05117.1"/>
    <property type="molecule type" value="Genomic_DNA"/>
</dbReference>
<keyword evidence="3" id="KW-1185">Reference proteome</keyword>
<dbReference type="Pfam" id="PF25589">
    <property type="entry name" value="DUF7935"/>
    <property type="match status" value="1"/>
</dbReference>
<keyword evidence="1" id="KW-0472">Membrane</keyword>